<dbReference type="EMBL" id="JAWZYT010005502">
    <property type="protein sequence ID" value="KAK4290361.1"/>
    <property type="molecule type" value="Genomic_DNA"/>
</dbReference>
<dbReference type="InterPro" id="IPR003177">
    <property type="entry name" value="Cytc_oxidase_su7a_met"/>
</dbReference>
<dbReference type="Proteomes" id="UP001292094">
    <property type="component" value="Unassembled WGS sequence"/>
</dbReference>
<dbReference type="GO" id="GO:0097250">
    <property type="term" value="P:mitochondrial respirasome assembly"/>
    <property type="evidence" value="ECO:0007669"/>
    <property type="project" value="TreeGrafter"/>
</dbReference>
<dbReference type="SUPFAM" id="SSF81419">
    <property type="entry name" value="Mitochondrial cytochrome c oxidase subunit VIIa"/>
    <property type="match status" value="1"/>
</dbReference>
<dbReference type="GO" id="GO:0045277">
    <property type="term" value="C:respiratory chain complex IV"/>
    <property type="evidence" value="ECO:0007669"/>
    <property type="project" value="InterPro"/>
</dbReference>
<accession>A0AAE1TME2</accession>
<evidence type="ECO:0000256" key="1">
    <source>
        <dbReference type="ARBA" id="ARBA00004273"/>
    </source>
</evidence>
<evidence type="ECO:0000256" key="2">
    <source>
        <dbReference type="ARBA" id="ARBA00009331"/>
    </source>
</evidence>
<dbReference type="PANTHER" id="PTHR10510:SF11">
    <property type="entry name" value="CYTOCHROME C OXIDASE SUBUNIT 7A, MITOCHONDRIAL"/>
    <property type="match status" value="1"/>
</dbReference>
<protein>
    <submittedName>
        <fullName evidence="7">Uncharacterized protein</fullName>
    </submittedName>
</protein>
<evidence type="ECO:0000313" key="7">
    <source>
        <dbReference type="EMBL" id="KAK4290361.1"/>
    </source>
</evidence>
<evidence type="ECO:0000256" key="6">
    <source>
        <dbReference type="SAM" id="Phobius"/>
    </source>
</evidence>
<keyword evidence="8" id="KW-1185">Reference proteome</keyword>
<feature type="transmembrane region" description="Helical" evidence="6">
    <location>
        <begin position="71"/>
        <end position="94"/>
    </location>
</feature>
<dbReference type="GO" id="GO:0002082">
    <property type="term" value="P:regulation of oxidative phosphorylation"/>
    <property type="evidence" value="ECO:0007669"/>
    <property type="project" value="TreeGrafter"/>
</dbReference>
<keyword evidence="5 6" id="KW-0472">Membrane</keyword>
<keyword evidence="6" id="KW-0812">Transmembrane</keyword>
<comment type="similarity">
    <text evidence="2">Belongs to the cytochrome c oxidase VIIa family.</text>
</comment>
<dbReference type="Gene3D" id="4.10.91.10">
    <property type="entry name" value="Cytochrome c oxidase, subunit VIIa"/>
    <property type="match status" value="1"/>
</dbReference>
<proteinExistence type="inferred from homology"/>
<name>A0AAE1TME2_9EUCA</name>
<reference evidence="7" key="1">
    <citation type="submission" date="2023-11" db="EMBL/GenBank/DDBJ databases">
        <title>Genome assemblies of two species of porcelain crab, Petrolisthes cinctipes and Petrolisthes manimaculis (Anomura: Porcellanidae).</title>
        <authorList>
            <person name="Angst P."/>
        </authorList>
    </citation>
    <scope>NUCLEOTIDE SEQUENCE</scope>
    <source>
        <strain evidence="7">PB745_02</strain>
        <tissue evidence="7">Gill</tissue>
    </source>
</reference>
<organism evidence="7 8">
    <name type="scientific">Petrolisthes manimaculis</name>
    <dbReference type="NCBI Taxonomy" id="1843537"/>
    <lineage>
        <taxon>Eukaryota</taxon>
        <taxon>Metazoa</taxon>
        <taxon>Ecdysozoa</taxon>
        <taxon>Arthropoda</taxon>
        <taxon>Crustacea</taxon>
        <taxon>Multicrustacea</taxon>
        <taxon>Malacostraca</taxon>
        <taxon>Eumalacostraca</taxon>
        <taxon>Eucarida</taxon>
        <taxon>Decapoda</taxon>
        <taxon>Pleocyemata</taxon>
        <taxon>Anomura</taxon>
        <taxon>Galatheoidea</taxon>
        <taxon>Porcellanidae</taxon>
        <taxon>Petrolisthes</taxon>
    </lineage>
</organism>
<dbReference type="PANTHER" id="PTHR10510">
    <property type="entry name" value="CYTOCHROME C OXIDASE POLYPEPTIDE 7A"/>
    <property type="match status" value="1"/>
</dbReference>
<evidence type="ECO:0000313" key="8">
    <source>
        <dbReference type="Proteomes" id="UP001292094"/>
    </source>
</evidence>
<comment type="caution">
    <text evidence="7">The sequence shown here is derived from an EMBL/GenBank/DDBJ whole genome shotgun (WGS) entry which is preliminary data.</text>
</comment>
<evidence type="ECO:0000256" key="4">
    <source>
        <dbReference type="ARBA" id="ARBA00023128"/>
    </source>
</evidence>
<dbReference type="GO" id="GO:0005743">
    <property type="term" value="C:mitochondrial inner membrane"/>
    <property type="evidence" value="ECO:0007669"/>
    <property type="project" value="UniProtKB-SubCell"/>
</dbReference>
<evidence type="ECO:0000256" key="5">
    <source>
        <dbReference type="ARBA" id="ARBA00023136"/>
    </source>
</evidence>
<gene>
    <name evidence="7" type="ORF">Pmani_036726</name>
</gene>
<sequence>MATSRMGMTAARLCVAATLRNTQVAGLKTGGGPLLKKTYAEVPKALKEKMQQFQIDNGLPVHVKGGPVDKILYLATAVVCTWGFIDCWRVYIVLSYPEYFKKD</sequence>
<keyword evidence="6" id="KW-1133">Transmembrane helix</keyword>
<keyword evidence="4" id="KW-0496">Mitochondrion</keyword>
<keyword evidence="3" id="KW-0999">Mitochondrion inner membrane</keyword>
<evidence type="ECO:0000256" key="3">
    <source>
        <dbReference type="ARBA" id="ARBA00022792"/>
    </source>
</evidence>
<comment type="subcellular location">
    <subcellularLocation>
        <location evidence="1">Mitochondrion inner membrane</location>
    </subcellularLocation>
</comment>
<dbReference type="AlphaFoldDB" id="A0AAE1TME2"/>
<dbReference type="InterPro" id="IPR036539">
    <property type="entry name" value="Cyt_c_oxidase_su7a_sf"/>
</dbReference>
<dbReference type="GO" id="GO:0006123">
    <property type="term" value="P:mitochondrial electron transport, cytochrome c to oxygen"/>
    <property type="evidence" value="ECO:0007669"/>
    <property type="project" value="InterPro"/>
</dbReference>